<dbReference type="EMBL" id="JAPMOS010000059">
    <property type="protein sequence ID" value="KAJ4456886.1"/>
    <property type="molecule type" value="Genomic_DNA"/>
</dbReference>
<evidence type="ECO:0000313" key="3">
    <source>
        <dbReference type="EMBL" id="KAJ4456886.1"/>
    </source>
</evidence>
<feature type="signal peptide" evidence="2">
    <location>
        <begin position="1"/>
        <end position="18"/>
    </location>
</feature>
<keyword evidence="2" id="KW-0732">Signal</keyword>
<comment type="caution">
    <text evidence="3">The sequence shown here is derived from an EMBL/GenBank/DDBJ whole genome shotgun (WGS) entry which is preliminary data.</text>
</comment>
<protein>
    <submittedName>
        <fullName evidence="3">Uncharacterized protein</fullName>
    </submittedName>
</protein>
<name>A0ABQ8UG82_9EUKA</name>
<evidence type="ECO:0000256" key="1">
    <source>
        <dbReference type="SAM" id="MobiDB-lite"/>
    </source>
</evidence>
<gene>
    <name evidence="3" type="ORF">PAPYR_7815</name>
</gene>
<keyword evidence="4" id="KW-1185">Reference proteome</keyword>
<feature type="compositionally biased region" description="Polar residues" evidence="1">
    <location>
        <begin position="49"/>
        <end position="60"/>
    </location>
</feature>
<organism evidence="3 4">
    <name type="scientific">Paratrimastix pyriformis</name>
    <dbReference type="NCBI Taxonomy" id="342808"/>
    <lineage>
        <taxon>Eukaryota</taxon>
        <taxon>Metamonada</taxon>
        <taxon>Preaxostyla</taxon>
        <taxon>Paratrimastigidae</taxon>
        <taxon>Paratrimastix</taxon>
    </lineage>
</organism>
<evidence type="ECO:0000256" key="2">
    <source>
        <dbReference type="SAM" id="SignalP"/>
    </source>
</evidence>
<sequence length="158" mass="16468">MVKIRVFAFLFLWTFALASDLGCDPGVADDPFVVLQATASAASSGSQGREATSSSGNSPRFQPPPPEFGGYPQYPPWMQPTEWDSACLGLGVAMADIHRGGMAPGLGAAQVTILPRLVPGQGPVQGHSGLHLVGGEDPLRARGFGWAADAPEERVGQP</sequence>
<feature type="chain" id="PRO_5045908195" evidence="2">
    <location>
        <begin position="19"/>
        <end position="158"/>
    </location>
</feature>
<proteinExistence type="predicted"/>
<accession>A0ABQ8UG82</accession>
<reference evidence="3" key="1">
    <citation type="journal article" date="2022" name="bioRxiv">
        <title>Genomics of Preaxostyla Flagellates Illuminates Evolutionary Transitions and the Path Towards Mitochondrial Loss.</title>
        <authorList>
            <person name="Novak L.V.F."/>
            <person name="Treitli S.C."/>
            <person name="Pyrih J."/>
            <person name="Halakuc P."/>
            <person name="Pipaliya S.V."/>
            <person name="Vacek V."/>
            <person name="Brzon O."/>
            <person name="Soukal P."/>
            <person name="Eme L."/>
            <person name="Dacks J.B."/>
            <person name="Karnkowska A."/>
            <person name="Elias M."/>
            <person name="Hampl V."/>
        </authorList>
    </citation>
    <scope>NUCLEOTIDE SEQUENCE</scope>
    <source>
        <strain evidence="3">RCP-MX</strain>
    </source>
</reference>
<feature type="region of interest" description="Disordered" evidence="1">
    <location>
        <begin position="43"/>
        <end position="76"/>
    </location>
</feature>
<dbReference type="Proteomes" id="UP001141327">
    <property type="component" value="Unassembled WGS sequence"/>
</dbReference>
<feature type="compositionally biased region" description="Pro residues" evidence="1">
    <location>
        <begin position="61"/>
        <end position="76"/>
    </location>
</feature>
<evidence type="ECO:0000313" key="4">
    <source>
        <dbReference type="Proteomes" id="UP001141327"/>
    </source>
</evidence>